<comment type="subcellular location">
    <subcellularLocation>
        <location evidence="1">Nucleus</location>
    </subcellularLocation>
</comment>
<dbReference type="Proteomes" id="UP000265160">
    <property type="component" value="LG7"/>
</dbReference>
<name>A0A3P9C358_9CICH</name>
<evidence type="ECO:0000256" key="3">
    <source>
        <dbReference type="ARBA" id="ARBA00022771"/>
    </source>
</evidence>
<keyword evidence="7" id="KW-1185">Reference proteome</keyword>
<dbReference type="Gene3D" id="3.30.40.10">
    <property type="entry name" value="Zinc/RING finger domain, C3HC4 (zinc finger)"/>
    <property type="match status" value="1"/>
</dbReference>
<dbReference type="GO" id="GO:0008270">
    <property type="term" value="F:zinc ion binding"/>
    <property type="evidence" value="ECO:0007669"/>
    <property type="project" value="UniProtKB-KW"/>
</dbReference>
<evidence type="ECO:0000313" key="7">
    <source>
        <dbReference type="Proteomes" id="UP000265160"/>
    </source>
</evidence>
<dbReference type="Ensembl" id="ENSMZET00005017223.1">
    <property type="protein sequence ID" value="ENSMZEP00005016690.1"/>
    <property type="gene ID" value="ENSMZEG00005012537.1"/>
</dbReference>
<protein>
    <recommendedName>
        <fullName evidence="5">PHD-type domain-containing protein</fullName>
    </recommendedName>
</protein>
<dbReference type="STRING" id="106582.ENSMZEP00005016690"/>
<reference evidence="6 7" key="1">
    <citation type="journal article" date="2014" name="Nature">
        <title>The genomic substrate for adaptive radiation in African cichlid fish.</title>
        <authorList>
            <person name="Brawand D."/>
            <person name="Wagner C.E."/>
            <person name="Li Y.I."/>
            <person name="Malinsky M."/>
            <person name="Keller I."/>
            <person name="Fan S."/>
            <person name="Simakov O."/>
            <person name="Ng A.Y."/>
            <person name="Lim Z.W."/>
            <person name="Bezault E."/>
            <person name="Turner-Maier J."/>
            <person name="Johnson J."/>
            <person name="Alcazar R."/>
            <person name="Noh H.J."/>
            <person name="Russell P."/>
            <person name="Aken B."/>
            <person name="Alfoldi J."/>
            <person name="Amemiya C."/>
            <person name="Azzouzi N."/>
            <person name="Baroiller J.F."/>
            <person name="Barloy-Hubler F."/>
            <person name="Berlin A."/>
            <person name="Bloomquist R."/>
            <person name="Carleton K.L."/>
            <person name="Conte M.A."/>
            <person name="D'Cotta H."/>
            <person name="Eshel O."/>
            <person name="Gaffney L."/>
            <person name="Galibert F."/>
            <person name="Gante H.F."/>
            <person name="Gnerre S."/>
            <person name="Greuter L."/>
            <person name="Guyon R."/>
            <person name="Haddad N.S."/>
            <person name="Haerty W."/>
            <person name="Harris R.M."/>
            <person name="Hofmann H.A."/>
            <person name="Hourlier T."/>
            <person name="Hulata G."/>
            <person name="Jaffe D.B."/>
            <person name="Lara M."/>
            <person name="Lee A.P."/>
            <person name="MacCallum I."/>
            <person name="Mwaiko S."/>
            <person name="Nikaido M."/>
            <person name="Nishihara H."/>
            <person name="Ozouf-Costaz C."/>
            <person name="Penman D.J."/>
            <person name="Przybylski D."/>
            <person name="Rakotomanga M."/>
            <person name="Renn S.C.P."/>
            <person name="Ribeiro F.J."/>
            <person name="Ron M."/>
            <person name="Salzburger W."/>
            <person name="Sanchez-Pulido L."/>
            <person name="Santos M.E."/>
            <person name="Searle S."/>
            <person name="Sharpe T."/>
            <person name="Swofford R."/>
            <person name="Tan F.J."/>
            <person name="Williams L."/>
            <person name="Young S."/>
            <person name="Yin S."/>
            <person name="Okada N."/>
            <person name="Kocher T.D."/>
            <person name="Miska E.A."/>
            <person name="Lander E.S."/>
            <person name="Venkatesh B."/>
            <person name="Fernald R.D."/>
            <person name="Meyer A."/>
            <person name="Ponting C.P."/>
            <person name="Streelman J.T."/>
            <person name="Lindblad-Toh K."/>
            <person name="Seehausen O."/>
            <person name="Di Palma F."/>
        </authorList>
    </citation>
    <scope>NUCLEOTIDE SEQUENCE</scope>
</reference>
<organism evidence="6 7">
    <name type="scientific">Maylandia zebra</name>
    <name type="common">zebra mbuna</name>
    <dbReference type="NCBI Taxonomy" id="106582"/>
    <lineage>
        <taxon>Eukaryota</taxon>
        <taxon>Metazoa</taxon>
        <taxon>Chordata</taxon>
        <taxon>Craniata</taxon>
        <taxon>Vertebrata</taxon>
        <taxon>Euteleostomi</taxon>
        <taxon>Actinopterygii</taxon>
        <taxon>Neopterygii</taxon>
        <taxon>Teleostei</taxon>
        <taxon>Neoteleostei</taxon>
        <taxon>Acanthomorphata</taxon>
        <taxon>Ovalentaria</taxon>
        <taxon>Cichlomorphae</taxon>
        <taxon>Cichliformes</taxon>
        <taxon>Cichlidae</taxon>
        <taxon>African cichlids</taxon>
        <taxon>Pseudocrenilabrinae</taxon>
        <taxon>Haplochromini</taxon>
        <taxon>Maylandia</taxon>
        <taxon>Maylandia zebra complex</taxon>
    </lineage>
</organism>
<keyword evidence="3" id="KW-0863">Zinc-finger</keyword>
<evidence type="ECO:0000256" key="2">
    <source>
        <dbReference type="ARBA" id="ARBA00022723"/>
    </source>
</evidence>
<keyword evidence="2" id="KW-0479">Metal-binding</keyword>
<dbReference type="InterPro" id="IPR011011">
    <property type="entry name" value="Znf_FYVE_PHD"/>
</dbReference>
<reference evidence="6" key="2">
    <citation type="submission" date="2025-08" db="UniProtKB">
        <authorList>
            <consortium name="Ensembl"/>
        </authorList>
    </citation>
    <scope>IDENTIFICATION</scope>
</reference>
<evidence type="ECO:0000313" key="6">
    <source>
        <dbReference type="Ensembl" id="ENSMZEP00005016690.1"/>
    </source>
</evidence>
<evidence type="ECO:0000256" key="4">
    <source>
        <dbReference type="ARBA" id="ARBA00022833"/>
    </source>
</evidence>
<dbReference type="AlphaFoldDB" id="A0A3P9C358"/>
<evidence type="ECO:0000256" key="1">
    <source>
        <dbReference type="ARBA" id="ARBA00004123"/>
    </source>
</evidence>
<dbReference type="PANTHER" id="PTHR45915">
    <property type="entry name" value="TRANSCRIPTION INTERMEDIARY FACTOR"/>
    <property type="match status" value="1"/>
</dbReference>
<dbReference type="GO" id="GO:0005634">
    <property type="term" value="C:nucleus"/>
    <property type="evidence" value="ECO:0007669"/>
    <property type="project" value="UniProtKB-SubCell"/>
</dbReference>
<accession>A0A3P9C358</accession>
<keyword evidence="4" id="KW-0862">Zinc</keyword>
<dbReference type="InterPro" id="IPR019787">
    <property type="entry name" value="Znf_PHD-finger"/>
</dbReference>
<dbReference type="PANTHER" id="PTHR45915:SF7">
    <property type="entry name" value="TRIPARTITE MOTIF-CONTAINING PROTEIN 66"/>
    <property type="match status" value="1"/>
</dbReference>
<dbReference type="GO" id="GO:0000785">
    <property type="term" value="C:chromatin"/>
    <property type="evidence" value="ECO:0007669"/>
    <property type="project" value="TreeGrafter"/>
</dbReference>
<reference evidence="6" key="3">
    <citation type="submission" date="2025-09" db="UniProtKB">
        <authorList>
            <consortium name="Ensembl"/>
        </authorList>
    </citation>
    <scope>IDENTIFICATION</scope>
</reference>
<dbReference type="InterPro" id="IPR013083">
    <property type="entry name" value="Znf_RING/FYVE/PHD"/>
</dbReference>
<feature type="domain" description="PHD-type" evidence="5">
    <location>
        <begin position="45"/>
        <end position="74"/>
    </location>
</feature>
<proteinExistence type="predicted"/>
<dbReference type="GeneTree" id="ENSGT00940000175367"/>
<evidence type="ECO:0000259" key="5">
    <source>
        <dbReference type="Pfam" id="PF00628"/>
    </source>
</evidence>
<dbReference type="SUPFAM" id="SSF57903">
    <property type="entry name" value="FYVE/PHD zinc finger"/>
    <property type="match status" value="1"/>
</dbReference>
<dbReference type="Pfam" id="PF00628">
    <property type="entry name" value="PHD"/>
    <property type="match status" value="1"/>
</dbReference>
<sequence>TKLFCKQNLFMSLIKSEIRCLGEQADSSTQQPGAEAGTEESEDFCAVCLNGGELLCCDRCPKVYHIGCHIPPLSSFPL</sequence>